<dbReference type="InterPro" id="IPR014746">
    <property type="entry name" value="Gln_synth/guanido_kin_cat_dom"/>
</dbReference>
<comment type="caution">
    <text evidence="5">The sequence shown here is derived from an EMBL/GenBank/DDBJ whole genome shotgun (WGS) entry which is preliminary data.</text>
</comment>
<evidence type="ECO:0000256" key="1">
    <source>
        <dbReference type="PROSITE-ProRule" id="PRU01331"/>
    </source>
</evidence>
<dbReference type="Proteomes" id="UP001189429">
    <property type="component" value="Unassembled WGS sequence"/>
</dbReference>
<dbReference type="InterPro" id="IPR040577">
    <property type="entry name" value="Gln-synt_C"/>
</dbReference>
<dbReference type="PROSITE" id="PS51987">
    <property type="entry name" value="GS_CATALYTIC"/>
    <property type="match status" value="1"/>
</dbReference>
<evidence type="ECO:0000256" key="2">
    <source>
        <dbReference type="RuleBase" id="RU000384"/>
    </source>
</evidence>
<dbReference type="PANTHER" id="PTHR42974">
    <property type="entry name" value="GLUTAMINE SYNTHETASE"/>
    <property type="match status" value="1"/>
</dbReference>
<keyword evidence="6" id="KW-1185">Reference proteome</keyword>
<dbReference type="InterPro" id="IPR052725">
    <property type="entry name" value="GS_Type-3"/>
</dbReference>
<feature type="compositionally biased region" description="Basic and acidic residues" evidence="3">
    <location>
        <begin position="483"/>
        <end position="505"/>
    </location>
</feature>
<evidence type="ECO:0000313" key="5">
    <source>
        <dbReference type="EMBL" id="CAK0826519.1"/>
    </source>
</evidence>
<dbReference type="PANTHER" id="PTHR42974:SF1">
    <property type="entry name" value="TYPE-3 GLUTAMINE SYNTHETASE"/>
    <property type="match status" value="1"/>
</dbReference>
<evidence type="ECO:0000259" key="4">
    <source>
        <dbReference type="PROSITE" id="PS51987"/>
    </source>
</evidence>
<comment type="similarity">
    <text evidence="1 2">Belongs to the glutamine synthetase family.</text>
</comment>
<dbReference type="Pfam" id="PF12437">
    <property type="entry name" value="GSIII_N"/>
    <property type="match status" value="1"/>
</dbReference>
<dbReference type="Pfam" id="PF00120">
    <property type="entry name" value="Gln-synt_C"/>
    <property type="match status" value="1"/>
</dbReference>
<gene>
    <name evidence="5" type="ORF">PCOR1329_LOCUS26345</name>
</gene>
<sequence length="505" mass="54377">MFKWARERGSTDFAHWLFLYRGCSGAVGVAVGALKMDTLVDLDFKSGSAIKPFLATLPHERLFQGETDGCSFPNGGLRVTHSAAAFTVWDWTSSPIVAGTTLWIPCSFLTHLGRAIDDRTPLLRSDDAVSAQGIRFLKALGLASGAKCLRSYFGWEQEFSVVSADLYKKRPDLVNTSRTLLGKLPKRGQQTDLNYFAPVPELRLVDKLLVEVQQEMVRTGTPMAVRHNEVAPGQHEMSPIFGLADWSADIHVYFMEACNREAAKYNLMVLFHEKPFAGINGSGKHANWSVGADTGNEHRFGTQEAPPAIVSLYPGIGFEARVDAVIGGGPLDEFKAEKNRQSTGCKASMVVESDVEGGSRAAPFPFCGSRYGFSAIVAAGMGALSDKIEAGMKARDAVAEMCKKNRNAISTGSGYSAEWPAEAAERGLPDLSAMPKAMCEACNAANSDGVGALAQDSVLYKDACDAMGNRTAPRASANTETEQLDKHMKGGPHDVAAESEYLGDK</sequence>
<dbReference type="InterPro" id="IPR008146">
    <property type="entry name" value="Gln_synth_cat_dom"/>
</dbReference>
<evidence type="ECO:0000256" key="3">
    <source>
        <dbReference type="SAM" id="MobiDB-lite"/>
    </source>
</evidence>
<protein>
    <recommendedName>
        <fullName evidence="4">GS catalytic domain-containing protein</fullName>
    </recommendedName>
</protein>
<dbReference type="InterPro" id="IPR022147">
    <property type="entry name" value="GSIII_N"/>
</dbReference>
<name>A0ABN9S6B2_9DINO</name>
<dbReference type="PROSITE" id="PS00181">
    <property type="entry name" value="GLNA_ATP"/>
    <property type="match status" value="1"/>
</dbReference>
<organism evidence="5 6">
    <name type="scientific">Prorocentrum cordatum</name>
    <dbReference type="NCBI Taxonomy" id="2364126"/>
    <lineage>
        <taxon>Eukaryota</taxon>
        <taxon>Sar</taxon>
        <taxon>Alveolata</taxon>
        <taxon>Dinophyceae</taxon>
        <taxon>Prorocentrales</taxon>
        <taxon>Prorocentraceae</taxon>
        <taxon>Prorocentrum</taxon>
    </lineage>
</organism>
<dbReference type="Gene3D" id="3.30.590.10">
    <property type="entry name" value="Glutamine synthetase/guanido kinase, catalytic domain"/>
    <property type="match status" value="1"/>
</dbReference>
<dbReference type="Pfam" id="PF18318">
    <property type="entry name" value="Gln-synt_C-ter"/>
    <property type="match status" value="1"/>
</dbReference>
<dbReference type="SMART" id="SM01230">
    <property type="entry name" value="Gln-synt_C"/>
    <property type="match status" value="1"/>
</dbReference>
<feature type="non-terminal residue" evidence="5">
    <location>
        <position position="505"/>
    </location>
</feature>
<feature type="region of interest" description="Disordered" evidence="3">
    <location>
        <begin position="470"/>
        <end position="505"/>
    </location>
</feature>
<reference evidence="5" key="1">
    <citation type="submission" date="2023-10" db="EMBL/GenBank/DDBJ databases">
        <authorList>
            <person name="Chen Y."/>
            <person name="Shah S."/>
            <person name="Dougan E. K."/>
            <person name="Thang M."/>
            <person name="Chan C."/>
        </authorList>
    </citation>
    <scope>NUCLEOTIDE SEQUENCE [LARGE SCALE GENOMIC DNA]</scope>
</reference>
<dbReference type="SUPFAM" id="SSF55931">
    <property type="entry name" value="Glutamine synthetase/guanido kinase"/>
    <property type="match status" value="1"/>
</dbReference>
<accession>A0ABN9S6B2</accession>
<proteinExistence type="inferred from homology"/>
<feature type="domain" description="GS catalytic" evidence="4">
    <location>
        <begin position="118"/>
        <end position="505"/>
    </location>
</feature>
<dbReference type="InterPro" id="IPR027303">
    <property type="entry name" value="Gln_synth_gly_rich_site"/>
</dbReference>
<evidence type="ECO:0000313" key="6">
    <source>
        <dbReference type="Proteomes" id="UP001189429"/>
    </source>
</evidence>
<dbReference type="EMBL" id="CAUYUJ010009347">
    <property type="protein sequence ID" value="CAK0826519.1"/>
    <property type="molecule type" value="Genomic_DNA"/>
</dbReference>